<evidence type="ECO:0000313" key="5">
    <source>
        <dbReference type="WBParaSite" id="PDA_v2.g781.t1"/>
    </source>
</evidence>
<evidence type="ECO:0000259" key="3">
    <source>
        <dbReference type="Pfam" id="PF02752"/>
    </source>
</evidence>
<comment type="similarity">
    <text evidence="1">Belongs to the arrestin family.</text>
</comment>
<dbReference type="GO" id="GO:0005737">
    <property type="term" value="C:cytoplasm"/>
    <property type="evidence" value="ECO:0007669"/>
    <property type="project" value="TreeGrafter"/>
</dbReference>
<accession>A0A914R8A1</accession>
<dbReference type="InterPro" id="IPR011021">
    <property type="entry name" value="Arrestin-like_N"/>
</dbReference>
<dbReference type="InterPro" id="IPR050357">
    <property type="entry name" value="Arrestin_domain-protein"/>
</dbReference>
<dbReference type="InterPro" id="IPR014756">
    <property type="entry name" value="Ig_E-set"/>
</dbReference>
<dbReference type="GO" id="GO:0015031">
    <property type="term" value="P:protein transport"/>
    <property type="evidence" value="ECO:0007669"/>
    <property type="project" value="TreeGrafter"/>
</dbReference>
<dbReference type="SUPFAM" id="SSF81296">
    <property type="entry name" value="E set domains"/>
    <property type="match status" value="2"/>
</dbReference>
<sequence>MSKLGITLDSKTNVFFPNSEVNGILNLNTNEEHKIKQISVTIIGRAYVCFEELHGDEKSLDIFTFKTMHFYINVNTLLWKYNGMNQLSNGQNLFPFKFEIPSNAAPNLSEKHGDIVYYVKANIEFYGKKRSKVQYYGFSVCPIIDLNLSPELKLPTSVNSTKTIKNCFSRSENSLKVTMSLPTTGFVCGEIIPLKIDICNKTSLKIKSLEYGIGLKCTYTGNTGKSFFYPPFTHIKEQSLTLETNVVKAILMEIKIKKKVF</sequence>
<evidence type="ECO:0000313" key="4">
    <source>
        <dbReference type="Proteomes" id="UP000887578"/>
    </source>
</evidence>
<keyword evidence="4" id="KW-1185">Reference proteome</keyword>
<dbReference type="PANTHER" id="PTHR11188:SF176">
    <property type="entry name" value="ARRESTIN DOMAIN-CONTAINING PROTEIN 1"/>
    <property type="match status" value="1"/>
</dbReference>
<evidence type="ECO:0000259" key="2">
    <source>
        <dbReference type="Pfam" id="PF00339"/>
    </source>
</evidence>
<name>A0A914R8A1_9BILA</name>
<dbReference type="Pfam" id="PF02752">
    <property type="entry name" value="Arrestin_C"/>
    <property type="match status" value="1"/>
</dbReference>
<protein>
    <submittedName>
        <fullName evidence="5">Arrestin C-terminal-like domain-containing protein</fullName>
    </submittedName>
</protein>
<evidence type="ECO:0000256" key="1">
    <source>
        <dbReference type="ARBA" id="ARBA00005298"/>
    </source>
</evidence>
<dbReference type="AlphaFoldDB" id="A0A914R8A1"/>
<proteinExistence type="inferred from homology"/>
<dbReference type="Proteomes" id="UP000887578">
    <property type="component" value="Unplaced"/>
</dbReference>
<feature type="domain" description="Arrestin-like N-terminal" evidence="2">
    <location>
        <begin position="6"/>
        <end position="147"/>
    </location>
</feature>
<dbReference type="Gene3D" id="2.60.40.640">
    <property type="match status" value="2"/>
</dbReference>
<dbReference type="Pfam" id="PF00339">
    <property type="entry name" value="Arrestin_N"/>
    <property type="match status" value="1"/>
</dbReference>
<dbReference type="PANTHER" id="PTHR11188">
    <property type="entry name" value="ARRESTIN DOMAIN CONTAINING PROTEIN"/>
    <property type="match status" value="1"/>
</dbReference>
<dbReference type="WBParaSite" id="PDA_v2.g781.t1">
    <property type="protein sequence ID" value="PDA_v2.g781.t1"/>
    <property type="gene ID" value="PDA_v2.g781"/>
</dbReference>
<organism evidence="4 5">
    <name type="scientific">Panagrolaimus davidi</name>
    <dbReference type="NCBI Taxonomy" id="227884"/>
    <lineage>
        <taxon>Eukaryota</taxon>
        <taxon>Metazoa</taxon>
        <taxon>Ecdysozoa</taxon>
        <taxon>Nematoda</taxon>
        <taxon>Chromadorea</taxon>
        <taxon>Rhabditida</taxon>
        <taxon>Tylenchina</taxon>
        <taxon>Panagrolaimomorpha</taxon>
        <taxon>Panagrolaimoidea</taxon>
        <taxon>Panagrolaimidae</taxon>
        <taxon>Panagrolaimus</taxon>
    </lineage>
</organism>
<dbReference type="InterPro" id="IPR014752">
    <property type="entry name" value="Arrestin-like_C"/>
</dbReference>
<feature type="domain" description="Arrestin C-terminal-like" evidence="3">
    <location>
        <begin position="172"/>
        <end position="243"/>
    </location>
</feature>
<reference evidence="5" key="1">
    <citation type="submission" date="2022-11" db="UniProtKB">
        <authorList>
            <consortium name="WormBaseParasite"/>
        </authorList>
    </citation>
    <scope>IDENTIFICATION</scope>
</reference>
<dbReference type="InterPro" id="IPR011022">
    <property type="entry name" value="Arrestin_C-like"/>
</dbReference>